<accession>A0A139KNA3</accession>
<dbReference type="InterPro" id="IPR032515">
    <property type="entry name" value="DUF4964"/>
</dbReference>
<dbReference type="Pfam" id="PF16335">
    <property type="entry name" value="GtaA_6_Hairpin"/>
    <property type="match status" value="1"/>
</dbReference>
<dbReference type="Proteomes" id="UP000375690">
    <property type="component" value="Unassembled WGS sequence"/>
</dbReference>
<dbReference type="EMBL" id="VWLE01000032">
    <property type="protein sequence ID" value="KAA3953838.1"/>
    <property type="molecule type" value="Genomic_DNA"/>
</dbReference>
<evidence type="ECO:0000313" key="4">
    <source>
        <dbReference type="EMBL" id="KAA3953838.1"/>
    </source>
</evidence>
<dbReference type="InterPro" id="IPR033433">
    <property type="entry name" value="GtaA_N"/>
</dbReference>
<evidence type="ECO:0000259" key="3">
    <source>
        <dbReference type="Pfam" id="PF17168"/>
    </source>
</evidence>
<evidence type="ECO:0000259" key="2">
    <source>
        <dbReference type="Pfam" id="PF16335"/>
    </source>
</evidence>
<sequence>MQINNKIGWGIRIIFLWMIFSLHACCNDKEENEVIPICIASNHSLMALVPDFSIQTVGNTLHTKYPKLSRNKEFPMIGILKVDGKSYRFMGGDSLRPFPLVPLSTINCGWPARYSYLHPKDDWMRKEYDDKEWYNGLGAWGAENRPYPIHSTWTVADIYIRRHFNINDKKKLEGYKLYVCSKCDDHAEIYCNGEPIYQVDYFSNRIECKQLSDEVVAKLHNGDNVIAAHGWNTKENALLDFGLYMENKTYNDVDMAILKQMNVQATQTHYIYQCGDVELYLDFVSPSLLLEQCLMGCPVGFISYQIHSGKSEIHDVEILFDIDTEWMFGKNRVESLSEQDWCIVKSDSLYMGIAAEETAYSYNEGHVLLSQKLGKNKKDQGVLLFGFNEGKGLQYEGEILHPYWNKDGKRELKDALLFIGDNYKKLMRECDRLDGQLNRRAFQTRIPSFARQMILDYRKFISEHRFVMSQSGDLFCFGDTLANVRESYSNFPILLSLNRMDWMKGLLEPVFEYCENDYWRKSYPPYDIGIYPIANRQVKVDDYAVEMAADMLIMITAIVEAEQDFGYADAHWNLLCLWADYLREKMKKEVYPCGGLLNEDDERVKCVLGLMAYRKLIQLKESV</sequence>
<dbReference type="Proteomes" id="UP000323717">
    <property type="component" value="Unassembled WGS sequence"/>
</dbReference>
<dbReference type="Gene3D" id="2.60.120.260">
    <property type="entry name" value="Galactose-binding domain-like"/>
    <property type="match status" value="1"/>
</dbReference>
<reference evidence="6 7" key="1">
    <citation type="journal article" date="2019" name="Nat. Med.">
        <title>A library of human gut bacterial isolates paired with longitudinal multiomics data enables mechanistic microbiome research.</title>
        <authorList>
            <person name="Poyet M."/>
            <person name="Groussin M."/>
            <person name="Gibbons S.M."/>
            <person name="Avila-Pacheco J."/>
            <person name="Jiang X."/>
            <person name="Kearney S.M."/>
            <person name="Perrotta A.R."/>
            <person name="Berdy B."/>
            <person name="Zhao S."/>
            <person name="Lieberman T.D."/>
            <person name="Swanson P.K."/>
            <person name="Smith M."/>
            <person name="Roesemann S."/>
            <person name="Alexander J.E."/>
            <person name="Rich S.A."/>
            <person name="Livny J."/>
            <person name="Vlamakis H."/>
            <person name="Clish C."/>
            <person name="Bullock K."/>
            <person name="Deik A."/>
            <person name="Scott J."/>
            <person name="Pierce K.A."/>
            <person name="Xavier R.J."/>
            <person name="Alm E.J."/>
        </authorList>
    </citation>
    <scope>NUCLEOTIDE SEQUENCE [LARGE SCALE GENOMIC DNA]</scope>
    <source>
        <strain evidence="4 6">BIOML-A163</strain>
        <strain evidence="5 7">BIOML-A2</strain>
    </source>
</reference>
<feature type="domain" description="DUF4964" evidence="1">
    <location>
        <begin position="40"/>
        <end position="96"/>
    </location>
</feature>
<dbReference type="PANTHER" id="PTHR31987">
    <property type="entry name" value="GLUTAMINASE A-RELATED"/>
    <property type="match status" value="1"/>
</dbReference>
<name>A0A139KNA3_BACOV</name>
<proteinExistence type="predicted"/>
<dbReference type="Pfam" id="PF17168">
    <property type="entry name" value="DUF5127"/>
    <property type="match status" value="1"/>
</dbReference>
<comment type="caution">
    <text evidence="5">The sequence shown here is derived from an EMBL/GenBank/DDBJ whole genome shotgun (WGS) entry which is preliminary data.</text>
</comment>
<dbReference type="Pfam" id="PF16334">
    <property type="entry name" value="DUF4964"/>
    <property type="match status" value="1"/>
</dbReference>
<organism evidence="5 7">
    <name type="scientific">Bacteroides ovatus</name>
    <dbReference type="NCBI Taxonomy" id="28116"/>
    <lineage>
        <taxon>Bacteria</taxon>
        <taxon>Pseudomonadati</taxon>
        <taxon>Bacteroidota</taxon>
        <taxon>Bacteroidia</taxon>
        <taxon>Bacteroidales</taxon>
        <taxon>Bacteroidaceae</taxon>
        <taxon>Bacteroides</taxon>
    </lineage>
</organism>
<evidence type="ECO:0000259" key="1">
    <source>
        <dbReference type="Pfam" id="PF16334"/>
    </source>
</evidence>
<dbReference type="AlphaFoldDB" id="A0A139KNA3"/>
<dbReference type="EMBL" id="VWFC01000063">
    <property type="protein sequence ID" value="KAB1318272.1"/>
    <property type="molecule type" value="Genomic_DNA"/>
</dbReference>
<dbReference type="InterPro" id="IPR052743">
    <property type="entry name" value="Glutaminase_GtaA"/>
</dbReference>
<evidence type="ECO:0000313" key="5">
    <source>
        <dbReference type="EMBL" id="KAB1318272.1"/>
    </source>
</evidence>
<dbReference type="PANTHER" id="PTHR31987:SF1">
    <property type="entry name" value="GLUTAMINASE A"/>
    <property type="match status" value="1"/>
</dbReference>
<evidence type="ECO:0000313" key="6">
    <source>
        <dbReference type="Proteomes" id="UP000323717"/>
    </source>
</evidence>
<dbReference type="RefSeq" id="WP_008648121.1">
    <property type="nucleotide sequence ID" value="NZ_JAHYNU010000051.1"/>
</dbReference>
<feature type="domain" description="Glutaminase A N-terminal" evidence="3">
    <location>
        <begin position="266"/>
        <end position="332"/>
    </location>
</feature>
<feature type="domain" description="Glutaminase A central" evidence="2">
    <location>
        <begin position="482"/>
        <end position="587"/>
    </location>
</feature>
<protein>
    <submittedName>
        <fullName evidence="5">DUF4965 domain-containing protein</fullName>
    </submittedName>
</protein>
<dbReference type="InterPro" id="IPR032514">
    <property type="entry name" value="GtaA_central"/>
</dbReference>
<gene>
    <name evidence="5" type="ORF">F3B53_25730</name>
    <name evidence="4" type="ORF">F3D71_04495</name>
</gene>
<evidence type="ECO:0000313" key="7">
    <source>
        <dbReference type="Proteomes" id="UP000375690"/>
    </source>
</evidence>